<proteinExistence type="evidence at transcript level"/>
<reference evidence="2" key="2">
    <citation type="submission" date="2009-03" db="EMBL/GenBank/DDBJ databases">
        <authorList>
            <person name="Gang L."/>
        </authorList>
    </citation>
    <scope>NUCLEOTIDE SEQUENCE</scope>
    <source>
        <strain evidence="2">Anhui</strain>
    </source>
</reference>
<dbReference type="AlphaFoldDB" id="C1LFL9"/>
<evidence type="ECO:0000256" key="1">
    <source>
        <dbReference type="SAM" id="SignalP"/>
    </source>
</evidence>
<protein>
    <submittedName>
        <fullName evidence="2">Uncharacterized protein</fullName>
    </submittedName>
</protein>
<sequence length="192" mass="22802">MLSSSSSLLYINVLLLALIHSSIQIDDAITNVTKRLTELQVINDHFVMVMKNISDSKNQLTANQENLNEYATCLKEKTEAKYKGQFYTYIDYLLNEIQRDYPKYFTEEFHTIVRSYNILEEYYEVVESKVQNTTCSVPENINEEDLIKLKYLMWDEAINGFYKKYYNLEKDYYLKLKENLENSANNPSEEWQ</sequence>
<dbReference type="EMBL" id="FN317768">
    <property type="protein sequence ID" value="CAX73497.1"/>
    <property type="molecule type" value="mRNA"/>
</dbReference>
<evidence type="ECO:0000313" key="2">
    <source>
        <dbReference type="EMBL" id="CAX73497.1"/>
    </source>
</evidence>
<feature type="signal peptide" evidence="1">
    <location>
        <begin position="1"/>
        <end position="24"/>
    </location>
</feature>
<feature type="chain" id="PRO_5002909971" evidence="1">
    <location>
        <begin position="25"/>
        <end position="192"/>
    </location>
</feature>
<reference evidence="2" key="1">
    <citation type="journal article" date="2009" name="Nature">
        <title>The Schistosoma japonicum genome reveals features of host-parasite interplay.</title>
        <authorList>
            <person name="Liu F."/>
            <person name="Zhou Y."/>
            <person name="Wang Z.Q."/>
            <person name="Lu G."/>
            <person name="Zheng H."/>
            <person name="Brindley P.J."/>
            <person name="McManus D.P."/>
            <person name="Blair D."/>
            <person name="Zhang Q.H."/>
            <person name="Zhong Y."/>
            <person name="Wang S."/>
            <person name="Han Z.G."/>
            <person name="Chen Z."/>
        </authorList>
    </citation>
    <scope>NUCLEOTIDE SEQUENCE</scope>
    <source>
        <strain evidence="2">Anhui</strain>
    </source>
</reference>
<dbReference type="Pfam" id="PF11291">
    <property type="entry name" value="DUF3091"/>
    <property type="match status" value="1"/>
</dbReference>
<name>C1LFL9_SCHJA</name>
<keyword evidence="1" id="KW-0732">Signal</keyword>
<accession>C1LFL9</accession>
<organism evidence="2">
    <name type="scientific">Schistosoma japonicum</name>
    <name type="common">Blood fluke</name>
    <dbReference type="NCBI Taxonomy" id="6182"/>
    <lineage>
        <taxon>Eukaryota</taxon>
        <taxon>Metazoa</taxon>
        <taxon>Spiralia</taxon>
        <taxon>Lophotrochozoa</taxon>
        <taxon>Platyhelminthes</taxon>
        <taxon>Trematoda</taxon>
        <taxon>Digenea</taxon>
        <taxon>Strigeidida</taxon>
        <taxon>Schistosomatoidea</taxon>
        <taxon>Schistosomatidae</taxon>
        <taxon>Schistosoma</taxon>
    </lineage>
</organism>
<dbReference type="InterPro" id="IPR021442">
    <property type="entry name" value="DUF3091"/>
</dbReference>